<dbReference type="InterPro" id="IPR001425">
    <property type="entry name" value="Arc/bac/fun_rhodopsins"/>
</dbReference>
<dbReference type="CDD" id="cd09487">
    <property type="entry name" value="SAM_superfamily"/>
    <property type="match status" value="1"/>
</dbReference>
<dbReference type="SUPFAM" id="SSF55073">
    <property type="entry name" value="Nucleotide cyclase"/>
    <property type="match status" value="1"/>
</dbReference>
<dbReference type="Gene3D" id="3.40.50.2300">
    <property type="match status" value="1"/>
</dbReference>
<dbReference type="PROSITE" id="PS50109">
    <property type="entry name" value="HIS_KIN"/>
    <property type="match status" value="1"/>
</dbReference>
<dbReference type="GO" id="GO:0000155">
    <property type="term" value="F:phosphorelay sensor kinase activity"/>
    <property type="evidence" value="ECO:0007669"/>
    <property type="project" value="InterPro"/>
</dbReference>
<evidence type="ECO:0000256" key="3">
    <source>
        <dbReference type="ARBA" id="ARBA00008130"/>
    </source>
</evidence>
<dbReference type="SMART" id="SM00387">
    <property type="entry name" value="HATPase_c"/>
    <property type="match status" value="1"/>
</dbReference>
<dbReference type="Proteomes" id="UP001485043">
    <property type="component" value="Unassembled WGS sequence"/>
</dbReference>
<dbReference type="Pfam" id="PF00512">
    <property type="entry name" value="HisKA"/>
    <property type="match status" value="1"/>
</dbReference>
<dbReference type="InterPro" id="IPR001054">
    <property type="entry name" value="A/G_cyclase"/>
</dbReference>
<dbReference type="Gene3D" id="1.10.150.50">
    <property type="entry name" value="Transcription Factor, Ets-1"/>
    <property type="match status" value="1"/>
</dbReference>
<evidence type="ECO:0000256" key="13">
    <source>
        <dbReference type="SAM" id="MobiDB-lite"/>
    </source>
</evidence>
<feature type="transmembrane region" description="Helical" evidence="14">
    <location>
        <begin position="118"/>
        <end position="136"/>
    </location>
</feature>
<keyword evidence="10 14" id="KW-0472">Membrane</keyword>
<dbReference type="CDD" id="cd16922">
    <property type="entry name" value="HATPase_EvgS-ArcB-TorS-like"/>
    <property type="match status" value="1"/>
</dbReference>
<evidence type="ECO:0000313" key="19">
    <source>
        <dbReference type="EMBL" id="KAK9868891.1"/>
    </source>
</evidence>
<dbReference type="PRINTS" id="PR00344">
    <property type="entry name" value="BCTRLSENSOR"/>
</dbReference>
<evidence type="ECO:0000259" key="15">
    <source>
        <dbReference type="PROSITE" id="PS50105"/>
    </source>
</evidence>
<feature type="compositionally biased region" description="Polar residues" evidence="13">
    <location>
        <begin position="1115"/>
        <end position="1145"/>
    </location>
</feature>
<dbReference type="SMART" id="SM00388">
    <property type="entry name" value="HisKA"/>
    <property type="match status" value="1"/>
</dbReference>
<proteinExistence type="inferred from homology"/>
<dbReference type="Gene3D" id="3.30.565.10">
    <property type="entry name" value="Histidine kinase-like ATPase, C-terminal domain"/>
    <property type="match status" value="1"/>
</dbReference>
<keyword evidence="9 14" id="KW-1133">Transmembrane helix</keyword>
<feature type="domain" description="SAM" evidence="15">
    <location>
        <begin position="1207"/>
        <end position="1266"/>
    </location>
</feature>
<dbReference type="Pfam" id="PF02518">
    <property type="entry name" value="HATPase_c"/>
    <property type="match status" value="1"/>
</dbReference>
<accession>A0AAW1TLL0</accession>
<dbReference type="CDD" id="cd00082">
    <property type="entry name" value="HisKA"/>
    <property type="match status" value="1"/>
</dbReference>
<feature type="region of interest" description="Disordered" evidence="13">
    <location>
        <begin position="517"/>
        <end position="593"/>
    </location>
</feature>
<evidence type="ECO:0000256" key="8">
    <source>
        <dbReference type="ARBA" id="ARBA00022777"/>
    </source>
</evidence>
<dbReference type="PANTHER" id="PTHR43047:SF72">
    <property type="entry name" value="OSMOSENSING HISTIDINE PROTEIN KINASE SLN1"/>
    <property type="match status" value="1"/>
</dbReference>
<feature type="transmembrane region" description="Helical" evidence="14">
    <location>
        <begin position="82"/>
        <end position="106"/>
    </location>
</feature>
<dbReference type="Pfam" id="PF00536">
    <property type="entry name" value="SAM_1"/>
    <property type="match status" value="1"/>
</dbReference>
<dbReference type="SUPFAM" id="SSF47384">
    <property type="entry name" value="Homodimeric domain of signal transducing histidine kinase"/>
    <property type="match status" value="1"/>
</dbReference>
<dbReference type="InterPro" id="IPR011006">
    <property type="entry name" value="CheY-like_superfamily"/>
</dbReference>
<keyword evidence="7 14" id="KW-0812">Transmembrane</keyword>
<feature type="transmembrane region" description="Helical" evidence="14">
    <location>
        <begin position="47"/>
        <end position="70"/>
    </location>
</feature>
<dbReference type="PROSITE" id="PS50105">
    <property type="entry name" value="SAM_DOMAIN"/>
    <property type="match status" value="1"/>
</dbReference>
<dbReference type="InterPro" id="IPR036890">
    <property type="entry name" value="HATPase_C_sf"/>
</dbReference>
<evidence type="ECO:0000256" key="5">
    <source>
        <dbReference type="ARBA" id="ARBA00022553"/>
    </source>
</evidence>
<feature type="domain" description="Histidine kinase" evidence="16">
    <location>
        <begin position="300"/>
        <end position="519"/>
    </location>
</feature>
<gene>
    <name evidence="19" type="ORF">WJX84_001998</name>
</gene>
<dbReference type="PANTHER" id="PTHR43047">
    <property type="entry name" value="TWO-COMPONENT HISTIDINE PROTEIN KINASE"/>
    <property type="match status" value="1"/>
</dbReference>
<dbReference type="SMART" id="SM00448">
    <property type="entry name" value="REC"/>
    <property type="match status" value="1"/>
</dbReference>
<dbReference type="InterPro" id="IPR001660">
    <property type="entry name" value="SAM"/>
</dbReference>
<dbReference type="InterPro" id="IPR004358">
    <property type="entry name" value="Sig_transdc_His_kin-like_C"/>
</dbReference>
<evidence type="ECO:0000256" key="7">
    <source>
        <dbReference type="ARBA" id="ARBA00022692"/>
    </source>
</evidence>
<dbReference type="SUPFAM" id="SSF81321">
    <property type="entry name" value="Family A G protein-coupled receptor-like"/>
    <property type="match status" value="1"/>
</dbReference>
<dbReference type="InterPro" id="IPR036097">
    <property type="entry name" value="HisK_dim/P_sf"/>
</dbReference>
<keyword evidence="12" id="KW-0175">Coiled coil</keyword>
<evidence type="ECO:0000259" key="18">
    <source>
        <dbReference type="PROSITE" id="PS50125"/>
    </source>
</evidence>
<keyword evidence="5 11" id="KW-0597">Phosphoprotein</keyword>
<feature type="domain" description="Response regulatory" evidence="17">
    <location>
        <begin position="684"/>
        <end position="802"/>
    </location>
</feature>
<evidence type="ECO:0000313" key="20">
    <source>
        <dbReference type="Proteomes" id="UP001485043"/>
    </source>
</evidence>
<dbReference type="Pfam" id="PF00211">
    <property type="entry name" value="Guanylate_cyc"/>
    <property type="match status" value="1"/>
</dbReference>
<comment type="catalytic activity">
    <reaction evidence="1">
        <text>ATP + protein L-histidine = ADP + protein N-phospho-L-histidine.</text>
        <dbReference type="EC" id="2.7.13.3"/>
    </reaction>
</comment>
<keyword evidence="8" id="KW-0418">Kinase</keyword>
<keyword evidence="20" id="KW-1185">Reference proteome</keyword>
<dbReference type="SMART" id="SM00454">
    <property type="entry name" value="SAM"/>
    <property type="match status" value="1"/>
</dbReference>
<name>A0AAW1TLL0_9CHLO</name>
<dbReference type="SUPFAM" id="SSF52172">
    <property type="entry name" value="CheY-like"/>
    <property type="match status" value="1"/>
</dbReference>
<comment type="caution">
    <text evidence="19">The sequence shown here is derived from an EMBL/GenBank/DDBJ whole genome shotgun (WGS) entry which is preliminary data.</text>
</comment>
<feature type="coiled-coil region" evidence="12">
    <location>
        <begin position="1070"/>
        <end position="1097"/>
    </location>
</feature>
<dbReference type="PROSITE" id="PS50125">
    <property type="entry name" value="GUANYLATE_CYCLASE_2"/>
    <property type="match status" value="1"/>
</dbReference>
<dbReference type="Gene3D" id="3.30.70.1230">
    <property type="entry name" value="Nucleotide cyclase"/>
    <property type="match status" value="1"/>
</dbReference>
<dbReference type="CDD" id="cd07302">
    <property type="entry name" value="CHD"/>
    <property type="match status" value="1"/>
</dbReference>
<dbReference type="SUPFAM" id="SSF55874">
    <property type="entry name" value="ATPase domain of HSP90 chaperone/DNA topoisomerase II/histidine kinase"/>
    <property type="match status" value="1"/>
</dbReference>
<dbReference type="SMART" id="SM00044">
    <property type="entry name" value="CYCc"/>
    <property type="match status" value="1"/>
</dbReference>
<feature type="modified residue" description="4-aspartylphosphate" evidence="11">
    <location>
        <position position="735"/>
    </location>
</feature>
<reference evidence="19 20" key="1">
    <citation type="journal article" date="2024" name="Nat. Commun.">
        <title>Phylogenomics reveals the evolutionary origins of lichenization in chlorophyte algae.</title>
        <authorList>
            <person name="Puginier C."/>
            <person name="Libourel C."/>
            <person name="Otte J."/>
            <person name="Skaloud P."/>
            <person name="Haon M."/>
            <person name="Grisel S."/>
            <person name="Petersen M."/>
            <person name="Berrin J.G."/>
            <person name="Delaux P.M."/>
            <person name="Dal Grande F."/>
            <person name="Keller J."/>
        </authorList>
    </citation>
    <scope>NUCLEOTIDE SEQUENCE [LARGE SCALE GENOMIC DNA]</scope>
    <source>
        <strain evidence="19 20">SAG 2523</strain>
    </source>
</reference>
<dbReference type="EMBL" id="JALJOV010000007">
    <property type="protein sequence ID" value="KAK9868891.1"/>
    <property type="molecule type" value="Genomic_DNA"/>
</dbReference>
<evidence type="ECO:0000256" key="1">
    <source>
        <dbReference type="ARBA" id="ARBA00000085"/>
    </source>
</evidence>
<dbReference type="Pfam" id="PF01036">
    <property type="entry name" value="Bac_rhodopsin"/>
    <property type="match status" value="1"/>
</dbReference>
<feature type="domain" description="Guanylate cyclase" evidence="18">
    <location>
        <begin position="856"/>
        <end position="988"/>
    </location>
</feature>
<organism evidence="19 20">
    <name type="scientific">Apatococcus fuscideae</name>
    <dbReference type="NCBI Taxonomy" id="2026836"/>
    <lineage>
        <taxon>Eukaryota</taxon>
        <taxon>Viridiplantae</taxon>
        <taxon>Chlorophyta</taxon>
        <taxon>core chlorophytes</taxon>
        <taxon>Trebouxiophyceae</taxon>
        <taxon>Chlorellales</taxon>
        <taxon>Chlorellaceae</taxon>
        <taxon>Apatococcus</taxon>
    </lineage>
</organism>
<dbReference type="Gene3D" id="1.20.1070.10">
    <property type="entry name" value="Rhodopsin 7-helix transmembrane proteins"/>
    <property type="match status" value="1"/>
</dbReference>
<evidence type="ECO:0000256" key="9">
    <source>
        <dbReference type="ARBA" id="ARBA00022989"/>
    </source>
</evidence>
<dbReference type="Pfam" id="PF00072">
    <property type="entry name" value="Response_reg"/>
    <property type="match status" value="1"/>
</dbReference>
<dbReference type="InterPro" id="IPR003661">
    <property type="entry name" value="HisK_dim/P_dom"/>
</dbReference>
<dbReference type="InterPro" id="IPR001789">
    <property type="entry name" value="Sig_transdc_resp-reg_receiver"/>
</dbReference>
<dbReference type="GO" id="GO:0009927">
    <property type="term" value="F:histidine phosphotransfer kinase activity"/>
    <property type="evidence" value="ECO:0007669"/>
    <property type="project" value="TreeGrafter"/>
</dbReference>
<evidence type="ECO:0000256" key="14">
    <source>
        <dbReference type="SAM" id="Phobius"/>
    </source>
</evidence>
<dbReference type="EC" id="2.7.13.3" evidence="4"/>
<evidence type="ECO:0000256" key="2">
    <source>
        <dbReference type="ARBA" id="ARBA00004141"/>
    </source>
</evidence>
<feature type="region of interest" description="Disordered" evidence="13">
    <location>
        <begin position="1115"/>
        <end position="1158"/>
    </location>
</feature>
<dbReference type="Gene3D" id="1.10.287.130">
    <property type="match status" value="1"/>
</dbReference>
<sequence>MFTSWWSVAICYGSLSLLYGAANVFLPSFSTADHLQAAERHFDEVPALLYQLSCAAFAASFCHNVTSLLYETSPIKKKLAALQCFIKAISFMCDLQLGFGGVPILAEPSGNPVIVIRYVQWACTCPVIVWLCSWISDASVSQVCIAMVASMLTPAFGLASLLSQGYLERVYLIASFVTHTHVLVVLNRMIKSAEQECVEPDARAGLRSIRYSTHVAWNVFPAIFMLLRHRLISPFAYELQLLLANFGAKVIFSSSVMYANFLTISQRRAIAKDMEEQAARILMIQDLKKAVEVKAEFLSVVSHELRTPLNGILGLSEAMLGSGPWQLGEQGQRYMKTIKTSSMHLANLINDILDAAASGKGKLAIKLEKAHLDKIVAEVLDTAVHLVKKNVIVEKRCDPRTPSITADKRRVSQILYNLLGNAAKFTPKGSIMVDVRPDSNGSEVVLSVKDSGCGIPPEQHDAIFEQFNQGDSSTTRKYGGTGLGLNIVQRLVAAHGGRITLQSTVGKGSTFTVHLPIHQPDEDQCPSAEASGRTSFESMRPPDNHSGRASVDAGGRTSRLNPADRAGPAWRSAAPTESPRESLETGRPRADPPKRIISENAELERKISAAAVLFMPPVVQEEPTDDASRKKRVQGHLNRNLKKQESMASDFGDMTGGGLCALSDGTASLRSIKPTHTEVHGHVLILSVDDEPTNHMVIEEALRGKGHTIHQELDAREALTWISGCSELPDLILLDCRMPGMSGHEFCKELRQTVPQSLVPVIMVSAENSEANVVKGLQHGCNDFISKPIKRGELLARINTHLRVKADATWVHGLINGSMQDDAEAMEILKSILPAKIISRLQEGQRIIGDSHPHVVVLFSDIVGFSTMASTMPAVEVFMLLTNLYAAFDSLVDKYRVYKVETIGDGYMIAAGHDEDSKSIKEGRPIIRMLKMAQGMLDAVKHFKMSTDAPLQIRIGIHCGPAFAGVIGSKCPRYCFLGDTINTASRMESTSFPMAVQLSAAAVADAANADRFSALGERMIKGKGIMSTFLLKAGDWEAARAQHLFSLSGSDELKPAIEPLTMEITAAQQNADLHQQMEVLREALQAERLEKEKALAATAAARAVEIIQDSDRSASLRSDWSGQTRQSRTASIASTVGRSEQSSQVAAARAPDAASPPTTLALPKSVLEADNIVQITATSGTSAAAPQLFAIHQIGPAQGIVAALGYSVRHLLNSVELEGYLMLFENQNITLDALLSMSLADLDEMGIRSIGHRKAILQALQNYVKMFLKSCELAAKPGLLTRVS</sequence>
<evidence type="ECO:0000256" key="6">
    <source>
        <dbReference type="ARBA" id="ARBA00022679"/>
    </source>
</evidence>
<comment type="similarity">
    <text evidence="3">Belongs to the archaeal/bacterial/fungal opsin family.</text>
</comment>
<protein>
    <recommendedName>
        <fullName evidence="4">histidine kinase</fullName>
        <ecNumber evidence="4">2.7.13.3</ecNumber>
    </recommendedName>
</protein>
<dbReference type="InterPro" id="IPR013761">
    <property type="entry name" value="SAM/pointed_sf"/>
</dbReference>
<keyword evidence="6" id="KW-0808">Transferase</keyword>
<dbReference type="InterPro" id="IPR005467">
    <property type="entry name" value="His_kinase_dom"/>
</dbReference>
<feature type="transmembrane region" description="Helical" evidence="14">
    <location>
        <begin position="143"/>
        <end position="164"/>
    </location>
</feature>
<dbReference type="InterPro" id="IPR003594">
    <property type="entry name" value="HATPase_dom"/>
</dbReference>
<dbReference type="SMART" id="SM01021">
    <property type="entry name" value="Bac_rhodopsin"/>
    <property type="match status" value="1"/>
</dbReference>
<dbReference type="FunFam" id="3.30.565.10:FF:000010">
    <property type="entry name" value="Sensor histidine kinase RcsC"/>
    <property type="match status" value="1"/>
</dbReference>
<evidence type="ECO:0000256" key="11">
    <source>
        <dbReference type="PROSITE-ProRule" id="PRU00169"/>
    </source>
</evidence>
<evidence type="ECO:0000259" key="17">
    <source>
        <dbReference type="PROSITE" id="PS50110"/>
    </source>
</evidence>
<evidence type="ECO:0000256" key="12">
    <source>
        <dbReference type="SAM" id="Coils"/>
    </source>
</evidence>
<dbReference type="GO" id="GO:0009190">
    <property type="term" value="P:cyclic nucleotide biosynthetic process"/>
    <property type="evidence" value="ECO:0007669"/>
    <property type="project" value="InterPro"/>
</dbReference>
<dbReference type="PROSITE" id="PS50110">
    <property type="entry name" value="RESPONSE_REGULATORY"/>
    <property type="match status" value="1"/>
</dbReference>
<feature type="compositionally biased region" description="Low complexity" evidence="13">
    <location>
        <begin position="1146"/>
        <end position="1157"/>
    </location>
</feature>
<feature type="compositionally biased region" description="Basic and acidic residues" evidence="13">
    <location>
        <begin position="578"/>
        <end position="593"/>
    </location>
</feature>
<evidence type="ECO:0000259" key="16">
    <source>
        <dbReference type="PROSITE" id="PS50109"/>
    </source>
</evidence>
<comment type="subcellular location">
    <subcellularLocation>
        <location evidence="2">Membrane</location>
        <topology evidence="2">Multi-pass membrane protein</topology>
    </subcellularLocation>
</comment>
<evidence type="ECO:0000256" key="4">
    <source>
        <dbReference type="ARBA" id="ARBA00012438"/>
    </source>
</evidence>
<dbReference type="GO" id="GO:0005886">
    <property type="term" value="C:plasma membrane"/>
    <property type="evidence" value="ECO:0007669"/>
    <property type="project" value="TreeGrafter"/>
</dbReference>
<dbReference type="SUPFAM" id="SSF47769">
    <property type="entry name" value="SAM/Pointed domain"/>
    <property type="match status" value="1"/>
</dbReference>
<dbReference type="InterPro" id="IPR029787">
    <property type="entry name" value="Nucleotide_cyclase"/>
</dbReference>
<evidence type="ECO:0000256" key="10">
    <source>
        <dbReference type="ARBA" id="ARBA00023136"/>
    </source>
</evidence>